<dbReference type="EC" id="5.3.3.12" evidence="8"/>
<organism evidence="13">
    <name type="scientific">Timema genevievae</name>
    <name type="common">Walking stick</name>
    <dbReference type="NCBI Taxonomy" id="629358"/>
    <lineage>
        <taxon>Eukaryota</taxon>
        <taxon>Metazoa</taxon>
        <taxon>Ecdysozoa</taxon>
        <taxon>Arthropoda</taxon>
        <taxon>Hexapoda</taxon>
        <taxon>Insecta</taxon>
        <taxon>Pterygota</taxon>
        <taxon>Neoptera</taxon>
        <taxon>Polyneoptera</taxon>
        <taxon>Phasmatodea</taxon>
        <taxon>Timematodea</taxon>
        <taxon>Timematoidea</taxon>
        <taxon>Timematidae</taxon>
        <taxon>Timema</taxon>
    </lineage>
</organism>
<evidence type="ECO:0000256" key="9">
    <source>
        <dbReference type="ARBA" id="ARBA00039086"/>
    </source>
</evidence>
<evidence type="ECO:0000256" key="6">
    <source>
        <dbReference type="ARBA" id="ARBA00036735"/>
    </source>
</evidence>
<dbReference type="Pfam" id="PF01187">
    <property type="entry name" value="MIF"/>
    <property type="match status" value="1"/>
</dbReference>
<dbReference type="EMBL" id="OE843890">
    <property type="protein sequence ID" value="CAD7604181.1"/>
    <property type="molecule type" value="Genomic_DNA"/>
</dbReference>
<comment type="similarity">
    <text evidence="2">Belongs to the MIF family.</text>
</comment>
<dbReference type="EC" id="5.3.2.1" evidence="9"/>
<evidence type="ECO:0000313" key="13">
    <source>
        <dbReference type="EMBL" id="CAD7604181.1"/>
    </source>
</evidence>
<evidence type="ECO:0000256" key="3">
    <source>
        <dbReference type="ARBA" id="ARBA00022514"/>
    </source>
</evidence>
<dbReference type="InterPro" id="IPR014347">
    <property type="entry name" value="Tautomerase/MIF_sf"/>
</dbReference>
<dbReference type="SUPFAM" id="SSF55331">
    <property type="entry name" value="Tautomerase/MIF"/>
    <property type="match status" value="1"/>
</dbReference>
<keyword evidence="5" id="KW-0413">Isomerase</keyword>
<dbReference type="PANTHER" id="PTHR11954:SF6">
    <property type="entry name" value="MACROPHAGE MIGRATION INHIBITORY FACTOR"/>
    <property type="match status" value="1"/>
</dbReference>
<comment type="catalytic activity">
    <reaction evidence="7">
        <text>L-dopachrome = 5,6-dihydroxyindole-2-carboxylate</text>
        <dbReference type="Rhea" id="RHEA:13041"/>
        <dbReference type="ChEBI" id="CHEBI:16875"/>
        <dbReference type="ChEBI" id="CHEBI:57509"/>
        <dbReference type="EC" id="5.3.3.12"/>
    </reaction>
</comment>
<evidence type="ECO:0000256" key="7">
    <source>
        <dbReference type="ARBA" id="ARBA00036823"/>
    </source>
</evidence>
<evidence type="ECO:0000256" key="4">
    <source>
        <dbReference type="ARBA" id="ARBA00022525"/>
    </source>
</evidence>
<protein>
    <recommendedName>
        <fullName evidence="12">L-dopachrome isomerase</fullName>
        <ecNumber evidence="9">5.3.2.1</ecNumber>
        <ecNumber evidence="8">5.3.3.12</ecNumber>
    </recommendedName>
    <alternativeName>
        <fullName evidence="10">L-dopachrome tautomerase</fullName>
    </alternativeName>
    <alternativeName>
        <fullName evidence="11">Phenylpyruvate tautomerase</fullName>
    </alternativeName>
</protein>
<reference evidence="13" key="1">
    <citation type="submission" date="2020-11" db="EMBL/GenBank/DDBJ databases">
        <authorList>
            <person name="Tran Van P."/>
        </authorList>
    </citation>
    <scope>NUCLEOTIDE SEQUENCE</scope>
</reference>
<dbReference type="Gene3D" id="3.30.429.10">
    <property type="entry name" value="Macrophage Migration Inhibitory Factor"/>
    <property type="match status" value="1"/>
</dbReference>
<dbReference type="InterPro" id="IPR001398">
    <property type="entry name" value="Macrophage_inhib_fac"/>
</dbReference>
<keyword evidence="4" id="KW-0964">Secreted</keyword>
<accession>A0A7R9K536</accession>
<dbReference type="AlphaFoldDB" id="A0A7R9K536"/>
<comment type="subcellular location">
    <subcellularLocation>
        <location evidence="1">Secreted</location>
    </subcellularLocation>
</comment>
<dbReference type="GO" id="GO:0005125">
    <property type="term" value="F:cytokine activity"/>
    <property type="evidence" value="ECO:0007669"/>
    <property type="project" value="UniProtKB-KW"/>
</dbReference>
<comment type="catalytic activity">
    <reaction evidence="6">
        <text>3-phenylpyruvate = enol-phenylpyruvate</text>
        <dbReference type="Rhea" id="RHEA:17097"/>
        <dbReference type="ChEBI" id="CHEBI:16815"/>
        <dbReference type="ChEBI" id="CHEBI:18005"/>
        <dbReference type="EC" id="5.3.2.1"/>
    </reaction>
</comment>
<evidence type="ECO:0000256" key="12">
    <source>
        <dbReference type="ARBA" id="ARBA00042730"/>
    </source>
</evidence>
<dbReference type="PANTHER" id="PTHR11954">
    <property type="entry name" value="D-DOPACHROME DECARBOXYLASE"/>
    <property type="match status" value="1"/>
</dbReference>
<sequence length="174" mass="19206">MNSQHDNGQQRNGTARIFLGVFIPLASNGHEEARIKACAKCTTHRGPRVAFIMPLFRLETNVPRSKITPEFLDLTTTVMAETLGRDKEYCMAEVIPDVLLSWKGSTAPAGNAMLMSIGLMGPEDNQRYAAALSEHVFKHLGIPKDRLLIEFNDVKDSDVGFNGMTVDALGLFKK</sequence>
<evidence type="ECO:0000256" key="10">
    <source>
        <dbReference type="ARBA" id="ARBA00041631"/>
    </source>
</evidence>
<evidence type="ECO:0000256" key="8">
    <source>
        <dbReference type="ARBA" id="ARBA00038932"/>
    </source>
</evidence>
<evidence type="ECO:0000256" key="2">
    <source>
        <dbReference type="ARBA" id="ARBA00005851"/>
    </source>
</evidence>
<dbReference type="GO" id="GO:0005615">
    <property type="term" value="C:extracellular space"/>
    <property type="evidence" value="ECO:0007669"/>
    <property type="project" value="UniProtKB-KW"/>
</dbReference>
<evidence type="ECO:0000256" key="1">
    <source>
        <dbReference type="ARBA" id="ARBA00004613"/>
    </source>
</evidence>
<dbReference type="GO" id="GO:0050178">
    <property type="term" value="F:phenylpyruvate tautomerase activity"/>
    <property type="evidence" value="ECO:0007669"/>
    <property type="project" value="UniProtKB-EC"/>
</dbReference>
<dbReference type="GO" id="GO:0004167">
    <property type="term" value="F:dopachrome isomerase activity"/>
    <property type="evidence" value="ECO:0007669"/>
    <property type="project" value="UniProtKB-EC"/>
</dbReference>
<gene>
    <name evidence="13" type="ORF">TGEB3V08_LOCUS9052</name>
</gene>
<name>A0A7R9K536_TIMGE</name>
<evidence type="ECO:0000256" key="11">
    <source>
        <dbReference type="ARBA" id="ARBA00041912"/>
    </source>
</evidence>
<proteinExistence type="inferred from homology"/>
<keyword evidence="3" id="KW-0202">Cytokine</keyword>
<evidence type="ECO:0000256" key="5">
    <source>
        <dbReference type="ARBA" id="ARBA00023235"/>
    </source>
</evidence>